<dbReference type="InterPro" id="IPR041577">
    <property type="entry name" value="RT_RNaseH_2"/>
</dbReference>
<dbReference type="Pfam" id="PF17919">
    <property type="entry name" value="RT_RNaseH_2"/>
    <property type="match status" value="1"/>
</dbReference>
<evidence type="ECO:0000313" key="4">
    <source>
        <dbReference type="EMBL" id="KAK2549564.1"/>
    </source>
</evidence>
<reference evidence="4" key="1">
    <citation type="journal article" date="2023" name="G3 (Bethesda)">
        <title>Whole genome assembly and annotation of the endangered Caribbean coral Acropora cervicornis.</title>
        <authorList>
            <person name="Selwyn J.D."/>
            <person name="Vollmer S.V."/>
        </authorList>
    </citation>
    <scope>NUCLEOTIDE SEQUENCE</scope>
    <source>
        <strain evidence="4">K2</strain>
    </source>
</reference>
<dbReference type="Pfam" id="PF00078">
    <property type="entry name" value="RVT_1"/>
    <property type="match status" value="1"/>
</dbReference>
<gene>
    <name evidence="4" type="ORF">P5673_029951</name>
</gene>
<dbReference type="FunFam" id="1.10.340.70:FF:000001">
    <property type="entry name" value="Retrovirus-related Pol polyprotein from transposon gypsy-like Protein"/>
    <property type="match status" value="1"/>
</dbReference>
<dbReference type="InterPro" id="IPR012337">
    <property type="entry name" value="RNaseH-like_sf"/>
</dbReference>
<dbReference type="Gene3D" id="3.30.70.270">
    <property type="match status" value="2"/>
</dbReference>
<dbReference type="Gene3D" id="3.10.20.370">
    <property type="match status" value="1"/>
</dbReference>
<reference evidence="4" key="2">
    <citation type="journal article" date="2023" name="Science">
        <title>Genomic signatures of disease resistance in endangered staghorn corals.</title>
        <authorList>
            <person name="Vollmer S.V."/>
            <person name="Selwyn J.D."/>
            <person name="Despard B.A."/>
            <person name="Roesel C.L."/>
        </authorList>
    </citation>
    <scope>NUCLEOTIDE SEQUENCE</scope>
    <source>
        <strain evidence="4">K2</strain>
    </source>
</reference>
<dbReference type="PANTHER" id="PTHR37984:SF5">
    <property type="entry name" value="PROTEIN NYNRIN-LIKE"/>
    <property type="match status" value="1"/>
</dbReference>
<accession>A0AAD9PV85</accession>
<dbReference type="EMBL" id="JARQWQ010000124">
    <property type="protein sequence ID" value="KAK2549564.1"/>
    <property type="molecule type" value="Genomic_DNA"/>
</dbReference>
<sequence length="596" mass="68771">MNAPAAFQRYMNECLDGLRDNIGIPYLDDILVYSKTFDEHVQDVRQVLRRLQEHGIKLKPSKCKFFQQQVRYLGRVVSRDGYSLDPEDTAAVYNLAKQKPETVGDVRKLLGFLSYYRQYIQDFSRIAKPLYDLMAGPDPLASNHRVTWTEEHQNRLEMLIHRLTSPPVMAFPDFTKPFVLHTDASQEGLGAVLYQEQDGKLRVLGYASRTLTPSEKNYHMHAGKLEFLALKWAVTEKFRDYLFYASSFTVYTDNNPLTYILSSAKLSAVGHRWVAELADFNFDIKYRPGKSNIDADMLSRLPLDPREYMENCTSEMEMDAIGATIQAVIHQGKDGTPWVAAVSANIVHTEPAVTDLVFRQLTSEDIQRAQREDPDISRILAYKKRGYPPSGGERKNETRTTSCYLRAWNKLHIAADGILWRQTKSRSQLVLPTKFKQLVFQELHIEMGHLGADRVVDLARSRFYWPYMQEEIEYFIANQCRCIQQKSITTTAPFEMVSIDFLHLEKSERRFEYVLLIVDHFTRFAQAYPTRNKTARTVAEKIYNDFVPRFGFPSRIHSDQGGEFENNLFRQCINCLAFPSLAPAPTTRKGMGKLRE</sequence>
<dbReference type="SUPFAM" id="SSF53098">
    <property type="entry name" value="Ribonuclease H-like"/>
    <property type="match status" value="1"/>
</dbReference>
<feature type="domain" description="Reverse transcriptase" evidence="2">
    <location>
        <begin position="1"/>
        <end position="77"/>
    </location>
</feature>
<dbReference type="Pfam" id="PF17921">
    <property type="entry name" value="Integrase_H2C2"/>
    <property type="match status" value="1"/>
</dbReference>
<dbReference type="FunFam" id="3.10.20.370:FF:000001">
    <property type="entry name" value="Retrovirus-related Pol polyprotein from transposon 17.6-like protein"/>
    <property type="match status" value="1"/>
</dbReference>
<dbReference type="SUPFAM" id="SSF56672">
    <property type="entry name" value="DNA/RNA polymerases"/>
    <property type="match status" value="1"/>
</dbReference>
<dbReference type="InterPro" id="IPR043502">
    <property type="entry name" value="DNA/RNA_pol_sf"/>
</dbReference>
<feature type="domain" description="Integrase catalytic" evidence="3">
    <location>
        <begin position="489"/>
        <end position="596"/>
    </location>
</feature>
<dbReference type="InterPro" id="IPR036397">
    <property type="entry name" value="RNaseH_sf"/>
</dbReference>
<dbReference type="CDD" id="cd09274">
    <property type="entry name" value="RNase_HI_RT_Ty3"/>
    <property type="match status" value="1"/>
</dbReference>
<dbReference type="InterPro" id="IPR001584">
    <property type="entry name" value="Integrase_cat-core"/>
</dbReference>
<dbReference type="PROSITE" id="PS50878">
    <property type="entry name" value="RT_POL"/>
    <property type="match status" value="1"/>
</dbReference>
<keyword evidence="1" id="KW-0511">Multifunctional enzyme</keyword>
<dbReference type="PROSITE" id="PS50994">
    <property type="entry name" value="INTEGRASE"/>
    <property type="match status" value="1"/>
</dbReference>
<dbReference type="Gene3D" id="3.30.420.10">
    <property type="entry name" value="Ribonuclease H-like superfamily/Ribonuclease H"/>
    <property type="match status" value="1"/>
</dbReference>
<dbReference type="InterPro" id="IPR050951">
    <property type="entry name" value="Retrovirus_Pol_polyprotein"/>
</dbReference>
<evidence type="ECO:0000256" key="1">
    <source>
        <dbReference type="ARBA" id="ARBA00023268"/>
    </source>
</evidence>
<dbReference type="Gene3D" id="1.10.340.70">
    <property type="match status" value="1"/>
</dbReference>
<name>A0AAD9PV85_ACRCE</name>
<dbReference type="GO" id="GO:0003676">
    <property type="term" value="F:nucleic acid binding"/>
    <property type="evidence" value="ECO:0007669"/>
    <property type="project" value="InterPro"/>
</dbReference>
<keyword evidence="5" id="KW-1185">Reference proteome</keyword>
<dbReference type="InterPro" id="IPR000477">
    <property type="entry name" value="RT_dom"/>
</dbReference>
<proteinExistence type="predicted"/>
<evidence type="ECO:0000259" key="2">
    <source>
        <dbReference type="PROSITE" id="PS50878"/>
    </source>
</evidence>
<dbReference type="FunFam" id="3.30.70.270:FF:000003">
    <property type="entry name" value="Transposon Ty3-G Gag-Pol polyprotein"/>
    <property type="match status" value="1"/>
</dbReference>
<evidence type="ECO:0000313" key="5">
    <source>
        <dbReference type="Proteomes" id="UP001249851"/>
    </source>
</evidence>
<comment type="caution">
    <text evidence="4">The sequence shown here is derived from an EMBL/GenBank/DDBJ whole genome shotgun (WGS) entry which is preliminary data.</text>
</comment>
<dbReference type="Proteomes" id="UP001249851">
    <property type="component" value="Unassembled WGS sequence"/>
</dbReference>
<dbReference type="CDD" id="cd01647">
    <property type="entry name" value="RT_LTR"/>
    <property type="match status" value="1"/>
</dbReference>
<dbReference type="GO" id="GO:0015074">
    <property type="term" value="P:DNA integration"/>
    <property type="evidence" value="ECO:0007669"/>
    <property type="project" value="InterPro"/>
</dbReference>
<dbReference type="PANTHER" id="PTHR37984">
    <property type="entry name" value="PROTEIN CBG26694"/>
    <property type="match status" value="1"/>
</dbReference>
<dbReference type="Pfam" id="PF00665">
    <property type="entry name" value="rve"/>
    <property type="match status" value="1"/>
</dbReference>
<organism evidence="4 5">
    <name type="scientific">Acropora cervicornis</name>
    <name type="common">Staghorn coral</name>
    <dbReference type="NCBI Taxonomy" id="6130"/>
    <lineage>
        <taxon>Eukaryota</taxon>
        <taxon>Metazoa</taxon>
        <taxon>Cnidaria</taxon>
        <taxon>Anthozoa</taxon>
        <taxon>Hexacorallia</taxon>
        <taxon>Scleractinia</taxon>
        <taxon>Astrocoeniina</taxon>
        <taxon>Acroporidae</taxon>
        <taxon>Acropora</taxon>
    </lineage>
</organism>
<dbReference type="InterPro" id="IPR041588">
    <property type="entry name" value="Integrase_H2C2"/>
</dbReference>
<dbReference type="AlphaFoldDB" id="A0AAD9PV85"/>
<protein>
    <submittedName>
        <fullName evidence="4">Retrovirus-related Pol polyprotein from transposon opus</fullName>
    </submittedName>
</protein>
<evidence type="ECO:0000259" key="3">
    <source>
        <dbReference type="PROSITE" id="PS50994"/>
    </source>
</evidence>
<dbReference type="GO" id="GO:0003824">
    <property type="term" value="F:catalytic activity"/>
    <property type="evidence" value="ECO:0007669"/>
    <property type="project" value="UniProtKB-KW"/>
</dbReference>
<dbReference type="InterPro" id="IPR043128">
    <property type="entry name" value="Rev_trsase/Diguanyl_cyclase"/>
</dbReference>